<dbReference type="PATRIC" id="fig|706587.4.peg.4589"/>
<dbReference type="Gene3D" id="3.40.50.720">
    <property type="entry name" value="NAD(P)-binding Rossmann-like Domain"/>
    <property type="match status" value="1"/>
</dbReference>
<proteinExistence type="inferred from homology"/>
<comment type="catalytic activity">
    <reaction evidence="5">
        <text>GTP + succinate + CoA = succinyl-CoA + GDP + phosphate</text>
        <dbReference type="Rhea" id="RHEA:22120"/>
        <dbReference type="ChEBI" id="CHEBI:30031"/>
        <dbReference type="ChEBI" id="CHEBI:37565"/>
        <dbReference type="ChEBI" id="CHEBI:43474"/>
        <dbReference type="ChEBI" id="CHEBI:57287"/>
        <dbReference type="ChEBI" id="CHEBI:57292"/>
        <dbReference type="ChEBI" id="CHEBI:58189"/>
    </reaction>
</comment>
<dbReference type="Pfam" id="PF00549">
    <property type="entry name" value="Ligase_CoA"/>
    <property type="match status" value="1"/>
</dbReference>
<feature type="domain" description="CoA-binding" evidence="9">
    <location>
        <begin position="4"/>
        <end position="100"/>
    </location>
</feature>
<feature type="binding site" evidence="5">
    <location>
        <position position="43"/>
    </location>
    <ligand>
        <name>CoA</name>
        <dbReference type="ChEBI" id="CHEBI:57287"/>
    </ligand>
</feature>
<dbReference type="GO" id="GO:0000166">
    <property type="term" value="F:nucleotide binding"/>
    <property type="evidence" value="ECO:0007669"/>
    <property type="project" value="UniProtKB-KW"/>
</dbReference>
<dbReference type="GO" id="GO:0004775">
    <property type="term" value="F:succinate-CoA ligase (ADP-forming) activity"/>
    <property type="evidence" value="ECO:0007669"/>
    <property type="project" value="UniProtKB-UniRule"/>
</dbReference>
<reference evidence="11" key="1">
    <citation type="submission" date="2012-06" db="EMBL/GenBank/DDBJ databases">
        <title>Complete sequence of chromosome of Desulfomonile tiedjei DSM 6799.</title>
        <authorList>
            <person name="Lucas S."/>
            <person name="Copeland A."/>
            <person name="Lapidus A."/>
            <person name="Glavina del Rio T."/>
            <person name="Dalin E."/>
            <person name="Tice H."/>
            <person name="Bruce D."/>
            <person name="Goodwin L."/>
            <person name="Pitluck S."/>
            <person name="Peters L."/>
            <person name="Ovchinnikova G."/>
            <person name="Zeytun A."/>
            <person name="Lu M."/>
            <person name="Kyrpides N."/>
            <person name="Mavromatis K."/>
            <person name="Ivanova N."/>
            <person name="Brettin T."/>
            <person name="Detter J.C."/>
            <person name="Han C."/>
            <person name="Larimer F."/>
            <person name="Land M."/>
            <person name="Hauser L."/>
            <person name="Markowitz V."/>
            <person name="Cheng J.-F."/>
            <person name="Hugenholtz P."/>
            <person name="Woyke T."/>
            <person name="Wu D."/>
            <person name="Spring S."/>
            <person name="Schroeder M."/>
            <person name="Brambilla E."/>
            <person name="Klenk H.-P."/>
            <person name="Eisen J.A."/>
        </authorList>
    </citation>
    <scope>NUCLEOTIDE SEQUENCE [LARGE SCALE GENOMIC DNA]</scope>
    <source>
        <strain evidence="11">ATCC 49306 / DSM 6799 / DCB-1</strain>
    </source>
</reference>
<dbReference type="HOGENOM" id="CLU_052104_0_0_7"/>
<dbReference type="InterPro" id="IPR003781">
    <property type="entry name" value="CoA-bd"/>
</dbReference>
<dbReference type="GO" id="GO:0004776">
    <property type="term" value="F:succinate-CoA ligase (GDP-forming) activity"/>
    <property type="evidence" value="ECO:0007669"/>
    <property type="project" value="TreeGrafter"/>
</dbReference>
<feature type="binding site" evidence="5">
    <location>
        <begin position="17"/>
        <end position="20"/>
    </location>
    <ligand>
        <name>CoA</name>
        <dbReference type="ChEBI" id="CHEBI:57287"/>
    </ligand>
</feature>
<organism evidence="10 11">
    <name type="scientific">Desulfomonile tiedjei (strain ATCC 49306 / DSM 6799 / DCB-1)</name>
    <dbReference type="NCBI Taxonomy" id="706587"/>
    <lineage>
        <taxon>Bacteria</taxon>
        <taxon>Pseudomonadati</taxon>
        <taxon>Thermodesulfobacteriota</taxon>
        <taxon>Desulfomonilia</taxon>
        <taxon>Desulfomonilales</taxon>
        <taxon>Desulfomonilaceae</taxon>
        <taxon>Desulfomonile</taxon>
    </lineage>
</organism>
<evidence type="ECO:0000313" key="10">
    <source>
        <dbReference type="EMBL" id="AFM26687.1"/>
    </source>
</evidence>
<comment type="pathway">
    <text evidence="5 8">Carbohydrate metabolism; tricarboxylic acid cycle; succinate from succinyl-CoA (ligase route): step 1/1.</text>
</comment>
<dbReference type="PIRSF" id="PIRSF001553">
    <property type="entry name" value="SucCS_alpha"/>
    <property type="match status" value="1"/>
</dbReference>
<dbReference type="PANTHER" id="PTHR11117:SF2">
    <property type="entry name" value="SUCCINATE--COA LIGASE [ADP_GDP-FORMING] SUBUNIT ALPHA, MITOCHONDRIAL"/>
    <property type="match status" value="1"/>
</dbReference>
<dbReference type="HAMAP" id="MF_01988">
    <property type="entry name" value="Succ_CoA_alpha"/>
    <property type="match status" value="1"/>
</dbReference>
<name>I4CAU6_DESTA</name>
<evidence type="ECO:0000256" key="1">
    <source>
        <dbReference type="ARBA" id="ARBA00022532"/>
    </source>
</evidence>
<dbReference type="eggNOG" id="COG0074">
    <property type="taxonomic scope" value="Bacteria"/>
</dbReference>
<dbReference type="SMART" id="SM00881">
    <property type="entry name" value="CoA_binding"/>
    <property type="match status" value="1"/>
</dbReference>
<dbReference type="FunFam" id="3.40.50.261:FF:000006">
    <property type="entry name" value="Succinate--CoA ligase [ADP-forming] subunit alpha"/>
    <property type="match status" value="1"/>
</dbReference>
<comment type="catalytic activity">
    <reaction evidence="5 8">
        <text>succinate + ATP + CoA = succinyl-CoA + ADP + phosphate</text>
        <dbReference type="Rhea" id="RHEA:17661"/>
        <dbReference type="ChEBI" id="CHEBI:30031"/>
        <dbReference type="ChEBI" id="CHEBI:30616"/>
        <dbReference type="ChEBI" id="CHEBI:43474"/>
        <dbReference type="ChEBI" id="CHEBI:57287"/>
        <dbReference type="ChEBI" id="CHEBI:57292"/>
        <dbReference type="ChEBI" id="CHEBI:456216"/>
        <dbReference type="EC" id="6.2.1.5"/>
    </reaction>
</comment>
<dbReference type="GO" id="GO:0006099">
    <property type="term" value="P:tricarboxylic acid cycle"/>
    <property type="evidence" value="ECO:0007669"/>
    <property type="project" value="UniProtKB-UniRule"/>
</dbReference>
<evidence type="ECO:0000259" key="9">
    <source>
        <dbReference type="SMART" id="SM00881"/>
    </source>
</evidence>
<dbReference type="PROSITE" id="PS01216">
    <property type="entry name" value="SUCCINYL_COA_LIG_1"/>
    <property type="match status" value="1"/>
</dbReference>
<dbReference type="SUPFAM" id="SSF52210">
    <property type="entry name" value="Succinyl-CoA synthetase domains"/>
    <property type="match status" value="1"/>
</dbReference>
<dbReference type="KEGG" id="dti:Desti_4048"/>
<dbReference type="AlphaFoldDB" id="I4CAU6"/>
<dbReference type="EMBL" id="CP003360">
    <property type="protein sequence ID" value="AFM26687.1"/>
    <property type="molecule type" value="Genomic_DNA"/>
</dbReference>
<dbReference type="PROSITE" id="PS00399">
    <property type="entry name" value="SUCCINYL_COA_LIG_2"/>
    <property type="match status" value="1"/>
</dbReference>
<dbReference type="UniPathway" id="UPA00223">
    <property type="reaction ID" value="UER00999"/>
</dbReference>
<dbReference type="GO" id="GO:0009361">
    <property type="term" value="C:succinate-CoA ligase complex (ADP-forming)"/>
    <property type="evidence" value="ECO:0007669"/>
    <property type="project" value="TreeGrafter"/>
</dbReference>
<sequence>MAILVNRESRVICQGITGRNGTFHSLACREYGTNMVGGVTPGKGGSTVDGIPVFNTVWHAVKETGADVSLIFIPAAQAKDPILEAVDAGIQVVVCITEGIPPLDTASALYTLRQEGRILIGPNTPGIISPPESCKVGIMPGYIHKPGPVGVISRSGTLTYEVVDQLTKNGIGQSTCLGLGGDPVVGLSFVDVLKMFREDPATEAVVLIGEIGGSAEEQAAEYIKNEFNKPVAAYIAGRLAPPGKRMGHAGAIISGGSGTAQGKIQALQDAGVTVIENLTQVGSAVKQLL</sequence>
<dbReference type="PRINTS" id="PR01798">
    <property type="entry name" value="SCOASYNTHASE"/>
</dbReference>
<dbReference type="SUPFAM" id="SSF51735">
    <property type="entry name" value="NAD(P)-binding Rossmann-fold domains"/>
    <property type="match status" value="1"/>
</dbReference>
<dbReference type="InterPro" id="IPR017440">
    <property type="entry name" value="Cit_synth/succinyl-CoA_lig_AS"/>
</dbReference>
<dbReference type="InterPro" id="IPR033847">
    <property type="entry name" value="Citrt_syn/SCS-alpha_CS"/>
</dbReference>
<dbReference type="OrthoDB" id="9807196at2"/>
<evidence type="ECO:0000256" key="3">
    <source>
        <dbReference type="ARBA" id="ARBA00022741"/>
    </source>
</evidence>
<keyword evidence="3 5" id="KW-0547">Nucleotide-binding</keyword>
<keyword evidence="2 5" id="KW-0436">Ligase</keyword>
<feature type="binding site" evidence="5">
    <location>
        <begin position="96"/>
        <end position="98"/>
    </location>
    <ligand>
        <name>CoA</name>
        <dbReference type="ChEBI" id="CHEBI:57287"/>
    </ligand>
</feature>
<dbReference type="Gene3D" id="3.40.50.261">
    <property type="entry name" value="Succinyl-CoA synthetase domains"/>
    <property type="match status" value="1"/>
</dbReference>
<dbReference type="PANTHER" id="PTHR11117">
    <property type="entry name" value="SUCCINYL-COA LIGASE SUBUNIT ALPHA"/>
    <property type="match status" value="1"/>
</dbReference>
<comment type="subunit">
    <text evidence="5 8">Heterotetramer of two alpha and two beta subunits.</text>
</comment>
<evidence type="ECO:0000256" key="7">
    <source>
        <dbReference type="RuleBase" id="RU000677"/>
    </source>
</evidence>
<evidence type="ECO:0000256" key="6">
    <source>
        <dbReference type="PIRSR" id="PIRSR001553-1"/>
    </source>
</evidence>
<gene>
    <name evidence="5" type="primary">sucD</name>
    <name evidence="10" type="ordered locus">Desti_4048</name>
</gene>
<dbReference type="FunFam" id="3.40.50.720:FF:000277">
    <property type="entry name" value="Succinate--CoA ligase [ADP-forming] subunit alpha"/>
    <property type="match status" value="1"/>
</dbReference>
<keyword evidence="11" id="KW-1185">Reference proteome</keyword>
<dbReference type="InterPro" id="IPR005811">
    <property type="entry name" value="SUCC_ACL_C"/>
</dbReference>
<evidence type="ECO:0000313" key="11">
    <source>
        <dbReference type="Proteomes" id="UP000006055"/>
    </source>
</evidence>
<dbReference type="NCBIfam" id="TIGR01019">
    <property type="entry name" value="sucCoAalpha"/>
    <property type="match status" value="1"/>
</dbReference>
<comment type="similarity">
    <text evidence="4 5 7">Belongs to the succinate/malate CoA ligase alpha subunit family.</text>
</comment>
<keyword evidence="1 5" id="KW-0816">Tricarboxylic acid cycle</keyword>
<dbReference type="EC" id="6.2.1.5" evidence="5"/>
<dbReference type="Proteomes" id="UP000006055">
    <property type="component" value="Chromosome"/>
</dbReference>
<evidence type="ECO:0000256" key="5">
    <source>
        <dbReference type="HAMAP-Rule" id="MF_01988"/>
    </source>
</evidence>
<dbReference type="STRING" id="706587.Desti_4048"/>
<dbReference type="InterPro" id="IPR016102">
    <property type="entry name" value="Succinyl-CoA_synth-like"/>
</dbReference>
<dbReference type="InterPro" id="IPR005810">
    <property type="entry name" value="CoA_lig_alpha"/>
</dbReference>
<dbReference type="NCBIfam" id="NF004230">
    <property type="entry name" value="PRK05678.1"/>
    <property type="match status" value="1"/>
</dbReference>
<feature type="binding site" evidence="5">
    <location>
        <position position="160"/>
    </location>
    <ligand>
        <name>substrate</name>
        <note>ligand shared with subunit beta</note>
    </ligand>
</feature>
<protein>
    <recommendedName>
        <fullName evidence="5">Succinate--CoA ligase [ADP-forming] subunit alpha</fullName>
        <ecNumber evidence="5">6.2.1.5</ecNumber>
    </recommendedName>
    <alternativeName>
        <fullName evidence="5">Succinyl-CoA synthetase subunit alpha</fullName>
        <shortName evidence="5">SCS-alpha</shortName>
    </alternativeName>
</protein>
<evidence type="ECO:0000256" key="2">
    <source>
        <dbReference type="ARBA" id="ARBA00022598"/>
    </source>
</evidence>
<evidence type="ECO:0000256" key="8">
    <source>
        <dbReference type="RuleBase" id="RU000699"/>
    </source>
</evidence>
<accession>I4CAU6</accession>
<dbReference type="InterPro" id="IPR036291">
    <property type="entry name" value="NAD(P)-bd_dom_sf"/>
</dbReference>
<dbReference type="Pfam" id="PF02629">
    <property type="entry name" value="CoA_binding"/>
    <property type="match status" value="1"/>
</dbReference>
<comment type="function">
    <text evidence="5 8">Succinyl-CoA synthetase functions in the citric acid cycle (TCA), coupling the hydrolysis of succinyl-CoA to the synthesis of either ATP or GTP and thus represents the only step of substrate-level phosphorylation in the TCA. The alpha subunit of the enzyme binds the substrates coenzyme A and phosphate, while succinate binding and nucleotide specificity is provided by the beta subunit.</text>
</comment>
<evidence type="ECO:0000256" key="4">
    <source>
        <dbReference type="ARBA" id="ARBA00060724"/>
    </source>
</evidence>
<feature type="active site" description="Tele-phosphohistidine intermediate" evidence="5 6">
    <location>
        <position position="248"/>
    </location>
</feature>
<dbReference type="RefSeq" id="WP_014811813.1">
    <property type="nucleotide sequence ID" value="NC_018025.1"/>
</dbReference>